<feature type="compositionally biased region" description="Polar residues" evidence="1">
    <location>
        <begin position="122"/>
        <end position="137"/>
    </location>
</feature>
<protein>
    <recommendedName>
        <fullName evidence="2">C2H2-type domain-containing protein</fullName>
    </recommendedName>
</protein>
<sequence>MISRSVRLGPTLPSPLAISESMQSDLQCRWHWCRNTYPSTLELLEHVRDHVRHTLPCYVRDIPVLVRAEEGIGESMSGLTMNFNGYSQSPQDSCAPSTGPHLPPDISITNAVSPVQLPAEVSNTRPRVQPPASTSSLAHALSIPVRPNVSTPPPAHLRHTPKFVTLGSTPEPAGGIPNPDFPDLDTLIALAGKPRHDRHSPFGTPNQRFSRETPGSQDSDRSVERHLTQGSETSYDDIPKVRERSDSSGRPQDQYAGELNWADESAQRPPLWSSQTSQPSQSPQSQSQPSPGLPRQGATSRRQPWYQSPTRVPLDSRRLSPASGVVQDGLGSPSTAERRTSSPTKTYISGSLKILSPPSDRPNKSYGGTLNPSVLSHSPSPGPSSSQIEYSFVPLTQAPLPSQSMSQ</sequence>
<feature type="compositionally biased region" description="Basic and acidic residues" evidence="1">
    <location>
        <begin position="218"/>
        <end position="227"/>
    </location>
</feature>
<keyword evidence="4" id="KW-1185">Reference proteome</keyword>
<feature type="compositionally biased region" description="Basic and acidic residues" evidence="1">
    <location>
        <begin position="237"/>
        <end position="247"/>
    </location>
</feature>
<feature type="compositionally biased region" description="Polar residues" evidence="1">
    <location>
        <begin position="203"/>
        <end position="217"/>
    </location>
</feature>
<feature type="compositionally biased region" description="Polar residues" evidence="1">
    <location>
        <begin position="297"/>
        <end position="310"/>
    </location>
</feature>
<evidence type="ECO:0000256" key="1">
    <source>
        <dbReference type="SAM" id="MobiDB-lite"/>
    </source>
</evidence>
<feature type="region of interest" description="Disordered" evidence="1">
    <location>
        <begin position="194"/>
        <end position="407"/>
    </location>
</feature>
<feature type="compositionally biased region" description="Low complexity" evidence="1">
    <location>
        <begin position="269"/>
        <end position="290"/>
    </location>
</feature>
<organism evidence="3 4">
    <name type="scientific">Mycena pura</name>
    <dbReference type="NCBI Taxonomy" id="153505"/>
    <lineage>
        <taxon>Eukaryota</taxon>
        <taxon>Fungi</taxon>
        <taxon>Dikarya</taxon>
        <taxon>Basidiomycota</taxon>
        <taxon>Agaricomycotina</taxon>
        <taxon>Agaricomycetes</taxon>
        <taxon>Agaricomycetidae</taxon>
        <taxon>Agaricales</taxon>
        <taxon>Marasmiineae</taxon>
        <taxon>Mycenaceae</taxon>
        <taxon>Mycena</taxon>
    </lineage>
</organism>
<evidence type="ECO:0000313" key="3">
    <source>
        <dbReference type="EMBL" id="KAJ7228496.1"/>
    </source>
</evidence>
<feature type="region of interest" description="Disordered" evidence="1">
    <location>
        <begin position="122"/>
        <end position="159"/>
    </location>
</feature>
<comment type="caution">
    <text evidence="3">The sequence shown here is derived from an EMBL/GenBank/DDBJ whole genome shotgun (WGS) entry which is preliminary data.</text>
</comment>
<evidence type="ECO:0000259" key="2">
    <source>
        <dbReference type="PROSITE" id="PS00028"/>
    </source>
</evidence>
<reference evidence="3" key="1">
    <citation type="submission" date="2023-03" db="EMBL/GenBank/DDBJ databases">
        <title>Massive genome expansion in bonnet fungi (Mycena s.s.) driven by repeated elements and novel gene families across ecological guilds.</title>
        <authorList>
            <consortium name="Lawrence Berkeley National Laboratory"/>
            <person name="Harder C.B."/>
            <person name="Miyauchi S."/>
            <person name="Viragh M."/>
            <person name="Kuo A."/>
            <person name="Thoen E."/>
            <person name="Andreopoulos B."/>
            <person name="Lu D."/>
            <person name="Skrede I."/>
            <person name="Drula E."/>
            <person name="Henrissat B."/>
            <person name="Morin E."/>
            <person name="Kohler A."/>
            <person name="Barry K."/>
            <person name="LaButti K."/>
            <person name="Morin E."/>
            <person name="Salamov A."/>
            <person name="Lipzen A."/>
            <person name="Mereny Z."/>
            <person name="Hegedus B."/>
            <person name="Baldrian P."/>
            <person name="Stursova M."/>
            <person name="Weitz H."/>
            <person name="Taylor A."/>
            <person name="Grigoriev I.V."/>
            <person name="Nagy L.G."/>
            <person name="Martin F."/>
            <person name="Kauserud H."/>
        </authorList>
    </citation>
    <scope>NUCLEOTIDE SEQUENCE</scope>
    <source>
        <strain evidence="3">9144</strain>
    </source>
</reference>
<gene>
    <name evidence="3" type="ORF">GGX14DRAFT_613155</name>
</gene>
<evidence type="ECO:0000313" key="4">
    <source>
        <dbReference type="Proteomes" id="UP001219525"/>
    </source>
</evidence>
<name>A0AAD7E567_9AGAR</name>
<dbReference type="PROSITE" id="PS00028">
    <property type="entry name" value="ZINC_FINGER_C2H2_1"/>
    <property type="match status" value="1"/>
</dbReference>
<dbReference type="AlphaFoldDB" id="A0AAD7E567"/>
<accession>A0AAD7E567</accession>
<feature type="domain" description="C2H2-type" evidence="2">
    <location>
        <begin position="28"/>
        <end position="50"/>
    </location>
</feature>
<dbReference type="EMBL" id="JARJCW010000002">
    <property type="protein sequence ID" value="KAJ7228496.1"/>
    <property type="molecule type" value="Genomic_DNA"/>
</dbReference>
<dbReference type="InterPro" id="IPR013087">
    <property type="entry name" value="Znf_C2H2_type"/>
</dbReference>
<dbReference type="Proteomes" id="UP001219525">
    <property type="component" value="Unassembled WGS sequence"/>
</dbReference>
<proteinExistence type="predicted"/>
<feature type="compositionally biased region" description="Low complexity" evidence="1">
    <location>
        <begin position="372"/>
        <end position="386"/>
    </location>
</feature>